<dbReference type="RefSeq" id="WP_344020244.1">
    <property type="nucleotide sequence ID" value="NZ_BAAABX010000009.1"/>
</dbReference>
<feature type="region of interest" description="Disordered" evidence="1">
    <location>
        <begin position="317"/>
        <end position="345"/>
    </location>
</feature>
<evidence type="ECO:0000256" key="2">
    <source>
        <dbReference type="SAM" id="Phobius"/>
    </source>
</evidence>
<evidence type="ECO:0008006" key="5">
    <source>
        <dbReference type="Google" id="ProtNLM"/>
    </source>
</evidence>
<evidence type="ECO:0000256" key="1">
    <source>
        <dbReference type="SAM" id="MobiDB-lite"/>
    </source>
</evidence>
<accession>A0ABN0YEQ9</accession>
<gene>
    <name evidence="3" type="ORF">GCM10010357_10080</name>
</gene>
<keyword evidence="4" id="KW-1185">Reference proteome</keyword>
<dbReference type="Proteomes" id="UP001500879">
    <property type="component" value="Unassembled WGS sequence"/>
</dbReference>
<feature type="compositionally biased region" description="Low complexity" evidence="1">
    <location>
        <begin position="328"/>
        <end position="345"/>
    </location>
</feature>
<keyword evidence="2" id="KW-0472">Membrane</keyword>
<comment type="caution">
    <text evidence="3">The sequence shown here is derived from an EMBL/GenBank/DDBJ whole genome shotgun (WGS) entry which is preliminary data.</text>
</comment>
<evidence type="ECO:0000313" key="4">
    <source>
        <dbReference type="Proteomes" id="UP001500879"/>
    </source>
</evidence>
<feature type="transmembrane region" description="Helical" evidence="2">
    <location>
        <begin position="76"/>
        <end position="95"/>
    </location>
</feature>
<keyword evidence="2" id="KW-1133">Transmembrane helix</keyword>
<reference evidence="3 4" key="1">
    <citation type="journal article" date="2019" name="Int. J. Syst. Evol. Microbiol.">
        <title>The Global Catalogue of Microorganisms (GCM) 10K type strain sequencing project: providing services to taxonomists for standard genome sequencing and annotation.</title>
        <authorList>
            <consortium name="The Broad Institute Genomics Platform"/>
            <consortium name="The Broad Institute Genome Sequencing Center for Infectious Disease"/>
            <person name="Wu L."/>
            <person name="Ma J."/>
        </authorList>
    </citation>
    <scope>NUCLEOTIDE SEQUENCE [LARGE SCALE GENOMIC DNA]</scope>
    <source>
        <strain evidence="3 4">JCM 4788</strain>
    </source>
</reference>
<evidence type="ECO:0000313" key="3">
    <source>
        <dbReference type="EMBL" id="GAA0391393.1"/>
    </source>
</evidence>
<proteinExistence type="predicted"/>
<organism evidence="3 4">
    <name type="scientific">Streptomyces luteireticuli</name>
    <dbReference type="NCBI Taxonomy" id="173858"/>
    <lineage>
        <taxon>Bacteria</taxon>
        <taxon>Bacillati</taxon>
        <taxon>Actinomycetota</taxon>
        <taxon>Actinomycetes</taxon>
        <taxon>Kitasatosporales</taxon>
        <taxon>Streptomycetaceae</taxon>
        <taxon>Streptomyces</taxon>
    </lineage>
</organism>
<dbReference type="EMBL" id="BAAABX010000009">
    <property type="protein sequence ID" value="GAA0391393.1"/>
    <property type="molecule type" value="Genomic_DNA"/>
</dbReference>
<name>A0ABN0YEQ9_9ACTN</name>
<sequence>MTGNEKDILDFPGADRLRSAGRVAPPSPDVIAAALAAVRQAAAGPVEENAVESVELEREPVAAVVPVRKWRRRMPVLVSAAAVVAVALGVAFQPWSDSGGVQGSPATQRTAVRERAGTAPYWKVRTFHYERAYHKGGAALTWEETEWLGRMTVRSRTTPDGPIKDLPMSEPMTFKVCDQPVSWDDLEKLPTDPAALRNRLVGKATGADARQGLFNGIEDLLSRSPAGLPLRKALFKVLTDIPGVRVTTGGKSEMTSRVGTAVEIEWDGWRRRLIVETDTFRAVESRDTAGRDSQPWGTVKLRKGELASQTSYIELAPAWEVPKPSPTAGRRSSGSPAPGGKPSAG</sequence>
<protein>
    <recommendedName>
        <fullName evidence="5">CU044_5270 family protein</fullName>
    </recommendedName>
</protein>
<keyword evidence="2" id="KW-0812">Transmembrane</keyword>